<evidence type="ECO:0000313" key="3">
    <source>
        <dbReference type="Proteomes" id="UP000441523"/>
    </source>
</evidence>
<dbReference type="Proteomes" id="UP000441523">
    <property type="component" value="Unassembled WGS sequence"/>
</dbReference>
<feature type="domain" description="DUF6894" evidence="1">
    <location>
        <begin position="3"/>
        <end position="68"/>
    </location>
</feature>
<organism evidence="2 3">
    <name type="scientific">Methylobacterium planeticum</name>
    <dbReference type="NCBI Taxonomy" id="2615211"/>
    <lineage>
        <taxon>Bacteria</taxon>
        <taxon>Pseudomonadati</taxon>
        <taxon>Pseudomonadota</taxon>
        <taxon>Alphaproteobacteria</taxon>
        <taxon>Hyphomicrobiales</taxon>
        <taxon>Methylobacteriaceae</taxon>
        <taxon>Methylobacterium</taxon>
    </lineage>
</organism>
<dbReference type="EMBL" id="VZZJ01000018">
    <property type="protein sequence ID" value="KAB1071646.1"/>
    <property type="molecule type" value="Genomic_DNA"/>
</dbReference>
<dbReference type="AlphaFoldDB" id="A0A6N6MKC8"/>
<comment type="caution">
    <text evidence="2">The sequence shown here is derived from an EMBL/GenBank/DDBJ whole genome shotgun (WGS) entry which is preliminary data.</text>
</comment>
<dbReference type="RefSeq" id="WP_150965241.1">
    <property type="nucleotide sequence ID" value="NZ_VZZJ01000018.1"/>
</dbReference>
<accession>A0A6N6MKC8</accession>
<gene>
    <name evidence="2" type="ORF">F6X51_18970</name>
</gene>
<proteinExistence type="predicted"/>
<dbReference type="Pfam" id="PF21834">
    <property type="entry name" value="DUF6894"/>
    <property type="match status" value="1"/>
</dbReference>
<name>A0A6N6MKC8_9HYPH</name>
<protein>
    <recommendedName>
        <fullName evidence="1">DUF6894 domain-containing protein</fullName>
    </recommendedName>
</protein>
<evidence type="ECO:0000313" key="2">
    <source>
        <dbReference type="EMBL" id="KAB1071646.1"/>
    </source>
</evidence>
<sequence>MPRYFFDLHSDCLSEWDDEGIECHGGEEIVHHALAILRSVPKSDGAMHAPTVVTARDAAGRVIVTATLKPRLEARIQWAEAEIAAAGASTVPLAGRSASAP</sequence>
<dbReference type="InterPro" id="IPR054189">
    <property type="entry name" value="DUF6894"/>
</dbReference>
<reference evidence="2 3" key="1">
    <citation type="submission" date="2019-09" db="EMBL/GenBank/DDBJ databases">
        <title>YIM 132548 draft genome.</title>
        <authorList>
            <person name="Jiang L."/>
        </authorList>
    </citation>
    <scope>NUCLEOTIDE SEQUENCE [LARGE SCALE GENOMIC DNA]</scope>
    <source>
        <strain evidence="2 3">YIM 132548</strain>
    </source>
</reference>
<evidence type="ECO:0000259" key="1">
    <source>
        <dbReference type="Pfam" id="PF21834"/>
    </source>
</evidence>
<keyword evidence="3" id="KW-1185">Reference proteome</keyword>